<keyword evidence="2" id="KW-1185">Reference proteome</keyword>
<name>A0ABR2HKT5_9PEZI</name>
<proteinExistence type="predicted"/>
<dbReference type="EMBL" id="JAPCWZ010000010">
    <property type="protein sequence ID" value="KAK8848548.1"/>
    <property type="molecule type" value="Genomic_DNA"/>
</dbReference>
<accession>A0ABR2HKT5</accession>
<gene>
    <name evidence="1" type="ORF">PGQ11_015028</name>
</gene>
<dbReference type="Proteomes" id="UP001390339">
    <property type="component" value="Unassembled WGS sequence"/>
</dbReference>
<reference evidence="1 2" key="1">
    <citation type="journal article" date="2024" name="IMA Fungus">
        <title>Apiospora arundinis, a panoply of carbohydrate-active enzymes and secondary metabolites.</title>
        <authorList>
            <person name="Sorensen T."/>
            <person name="Petersen C."/>
            <person name="Muurmann A.T."/>
            <person name="Christiansen J.V."/>
            <person name="Brundto M.L."/>
            <person name="Overgaard C.K."/>
            <person name="Boysen A.T."/>
            <person name="Wollenberg R.D."/>
            <person name="Larsen T.O."/>
            <person name="Sorensen J.L."/>
            <person name="Nielsen K.L."/>
            <person name="Sondergaard T.E."/>
        </authorList>
    </citation>
    <scope>NUCLEOTIDE SEQUENCE [LARGE SCALE GENOMIC DNA]</scope>
    <source>
        <strain evidence="1 2">AAU 773</strain>
    </source>
</reference>
<comment type="caution">
    <text evidence="1">The sequence shown here is derived from an EMBL/GenBank/DDBJ whole genome shotgun (WGS) entry which is preliminary data.</text>
</comment>
<evidence type="ECO:0000313" key="1">
    <source>
        <dbReference type="EMBL" id="KAK8848548.1"/>
    </source>
</evidence>
<organism evidence="1 2">
    <name type="scientific">Apiospora arundinis</name>
    <dbReference type="NCBI Taxonomy" id="335852"/>
    <lineage>
        <taxon>Eukaryota</taxon>
        <taxon>Fungi</taxon>
        <taxon>Dikarya</taxon>
        <taxon>Ascomycota</taxon>
        <taxon>Pezizomycotina</taxon>
        <taxon>Sordariomycetes</taxon>
        <taxon>Xylariomycetidae</taxon>
        <taxon>Amphisphaeriales</taxon>
        <taxon>Apiosporaceae</taxon>
        <taxon>Apiospora</taxon>
    </lineage>
</organism>
<evidence type="ECO:0000313" key="2">
    <source>
        <dbReference type="Proteomes" id="UP001390339"/>
    </source>
</evidence>
<sequence length="295" mass="34916">MAPTFLTIPPEVRLEIYQQLIDSLLPESDEYFHHPSARSLIIRGTSPYVTYKRSEKFLGPWTVLRVCKLVQAELQPLLDGTERSSRMVYEFQGFHPKDMQAWAAAAGPERVARMQRWTMSAAIRCPSYHERHHPIRTWERVQELEQEEGQEDLSESEIERDDDEDYISDLLGIEHHVRFHGNSVHVDLTRLDLHRTDGLLRMLAPFRDDLHENIVTVHQWFWWDYWGEHGPCASQVESRVNNILGDFLHSSMPPRVTTDFLCTLLHELSYDIRYTKSLRGRWKKFLRKVRYFDVE</sequence>
<protein>
    <submittedName>
        <fullName evidence="1">Uncharacterized protein</fullName>
    </submittedName>
</protein>